<keyword evidence="1" id="KW-0472">Membrane</keyword>
<comment type="caution">
    <text evidence="2">The sequence shown here is derived from an EMBL/GenBank/DDBJ whole genome shotgun (WGS) entry which is preliminary data.</text>
</comment>
<evidence type="ECO:0000313" key="2">
    <source>
        <dbReference type="EMBL" id="MBB5070546.1"/>
    </source>
</evidence>
<proteinExistence type="predicted"/>
<gene>
    <name evidence="2" type="ORF">BJ969_003634</name>
</gene>
<keyword evidence="1" id="KW-0812">Transmembrane</keyword>
<organism evidence="2 3">
    <name type="scientific">Saccharopolyspora gloriosae</name>
    <dbReference type="NCBI Taxonomy" id="455344"/>
    <lineage>
        <taxon>Bacteria</taxon>
        <taxon>Bacillati</taxon>
        <taxon>Actinomycetota</taxon>
        <taxon>Actinomycetes</taxon>
        <taxon>Pseudonocardiales</taxon>
        <taxon>Pseudonocardiaceae</taxon>
        <taxon>Saccharopolyspora</taxon>
    </lineage>
</organism>
<keyword evidence="1" id="KW-1133">Transmembrane helix</keyword>
<name>A0A840NDW7_9PSEU</name>
<dbReference type="Proteomes" id="UP000580474">
    <property type="component" value="Unassembled WGS sequence"/>
</dbReference>
<feature type="transmembrane region" description="Helical" evidence="1">
    <location>
        <begin position="461"/>
        <end position="489"/>
    </location>
</feature>
<protein>
    <submittedName>
        <fullName evidence="2">Uncharacterized protein</fullName>
    </submittedName>
</protein>
<dbReference type="AlphaFoldDB" id="A0A840NDW7"/>
<evidence type="ECO:0000256" key="1">
    <source>
        <dbReference type="SAM" id="Phobius"/>
    </source>
</evidence>
<sequence>MSPTDLGTALRPLAGPGLYHGNAFHLTGLPVGATARLIRSRRAETELAARLGTSAGVGPHIDPQDLRAAFESLGDPVHRLIHEVLWLWQADDAVPPELAALSDRGAQLRLHREAMEAEPSRNALDADRLDEMWRRGLAAWAEVLSSERLWDWATARVGELDDPRLTRGTVRRLRESLPVHIVAVHAALTALAVESGDEDADRFVRLADESPFDDDVVERGLRQVTRVCEQGIRQACEAAQRATAADAAESARELLDRTAVQLRVVATILTDRDPLVPALRDEVAAAANKGAVVHYEHSGGCGPVLGVLHRARELAMDPATIELIDSNLAVVGRDPHLLAVAALCESGRVDRAAGYLRALARRLHDEQERERLVELLADGTEPRAPVERAPGDGWLGPFAGLGWVGTRPGREAGTHIATHVLVVPWLILIVPLAAYERDSHYFYAKVPLSTFSRWWRRGMGVLGAVGATWAFGAVVALLILGAVAAGLLVRRWHLHRWLREQRTGAE</sequence>
<dbReference type="EMBL" id="JACHIV010000001">
    <property type="protein sequence ID" value="MBB5070546.1"/>
    <property type="molecule type" value="Genomic_DNA"/>
</dbReference>
<reference evidence="2 3" key="1">
    <citation type="submission" date="2020-08" db="EMBL/GenBank/DDBJ databases">
        <title>Sequencing the genomes of 1000 actinobacteria strains.</title>
        <authorList>
            <person name="Klenk H.-P."/>
        </authorList>
    </citation>
    <scope>NUCLEOTIDE SEQUENCE [LARGE SCALE GENOMIC DNA]</scope>
    <source>
        <strain evidence="2 3">DSM 45582</strain>
    </source>
</reference>
<evidence type="ECO:0000313" key="3">
    <source>
        <dbReference type="Proteomes" id="UP000580474"/>
    </source>
</evidence>
<keyword evidence="3" id="KW-1185">Reference proteome</keyword>
<accession>A0A840NDW7</accession>
<dbReference type="RefSeq" id="WP_184480203.1">
    <property type="nucleotide sequence ID" value="NZ_JACHIV010000001.1"/>
</dbReference>